<accession>A0A918I7E1</accession>
<organism evidence="1 2">
    <name type="scientific">Streptomyces filipinensis</name>
    <dbReference type="NCBI Taxonomy" id="66887"/>
    <lineage>
        <taxon>Bacteria</taxon>
        <taxon>Bacillati</taxon>
        <taxon>Actinomycetota</taxon>
        <taxon>Actinomycetes</taxon>
        <taxon>Kitasatosporales</taxon>
        <taxon>Streptomycetaceae</taxon>
        <taxon>Streptomyces</taxon>
    </lineage>
</organism>
<dbReference type="RefSeq" id="WP_031163730.1">
    <property type="nucleotide sequence ID" value="NZ_BMTD01000002.1"/>
</dbReference>
<dbReference type="Proteomes" id="UP000618795">
    <property type="component" value="Unassembled WGS sequence"/>
</dbReference>
<dbReference type="EMBL" id="BMTD01000002">
    <property type="protein sequence ID" value="GGU81833.1"/>
    <property type="molecule type" value="Genomic_DNA"/>
</dbReference>
<sequence length="116" mass="12811">MPKPREKKDNHLLYADAVASRGKSGVWFGEREDFKTKQTSVMDAVKERVEWVPVENAVMAISLDPPGIVLMAPNPSLPGIIVLADGATSENTEHLKKHYTEIVQDVLKAADIAEEE</sequence>
<evidence type="ECO:0000313" key="1">
    <source>
        <dbReference type="EMBL" id="GGU81833.1"/>
    </source>
</evidence>
<reference evidence="1" key="2">
    <citation type="submission" date="2020-09" db="EMBL/GenBank/DDBJ databases">
        <authorList>
            <person name="Sun Q."/>
            <person name="Ohkuma M."/>
        </authorList>
    </citation>
    <scope>NUCLEOTIDE SEQUENCE</scope>
    <source>
        <strain evidence="1">JCM 4369</strain>
    </source>
</reference>
<dbReference type="AlphaFoldDB" id="A0A918I7E1"/>
<protein>
    <submittedName>
        <fullName evidence="1">Uncharacterized protein</fullName>
    </submittedName>
</protein>
<reference evidence="1" key="1">
    <citation type="journal article" date="2014" name="Int. J. Syst. Evol. Microbiol.">
        <title>Complete genome sequence of Corynebacterium casei LMG S-19264T (=DSM 44701T), isolated from a smear-ripened cheese.</title>
        <authorList>
            <consortium name="US DOE Joint Genome Institute (JGI-PGF)"/>
            <person name="Walter F."/>
            <person name="Albersmeier A."/>
            <person name="Kalinowski J."/>
            <person name="Ruckert C."/>
        </authorList>
    </citation>
    <scope>NUCLEOTIDE SEQUENCE</scope>
    <source>
        <strain evidence="1">JCM 4369</strain>
    </source>
</reference>
<evidence type="ECO:0000313" key="2">
    <source>
        <dbReference type="Proteomes" id="UP000618795"/>
    </source>
</evidence>
<comment type="caution">
    <text evidence="1">The sequence shown here is derived from an EMBL/GenBank/DDBJ whole genome shotgun (WGS) entry which is preliminary data.</text>
</comment>
<proteinExistence type="predicted"/>
<gene>
    <name evidence="1" type="ORF">GCM10010260_12930</name>
</gene>
<name>A0A918I7E1_9ACTN</name>
<keyword evidence="2" id="KW-1185">Reference proteome</keyword>